<accession>A0A7W3IVM8</accession>
<comment type="similarity">
    <text evidence="1">Belongs to the ATP-dependent AMP-binding enzyme family.</text>
</comment>
<evidence type="ECO:0000256" key="2">
    <source>
        <dbReference type="ARBA" id="ARBA00022598"/>
    </source>
</evidence>
<name>A0A7W3IVM8_9ACTN</name>
<evidence type="ECO:0000313" key="7">
    <source>
        <dbReference type="EMBL" id="MBA8796106.1"/>
    </source>
</evidence>
<evidence type="ECO:0000256" key="3">
    <source>
        <dbReference type="ARBA" id="ARBA00022832"/>
    </source>
</evidence>
<dbReference type="EMBL" id="JACGWT010000006">
    <property type="protein sequence ID" value="MBA8796106.1"/>
    <property type="molecule type" value="Genomic_DNA"/>
</dbReference>
<dbReference type="GO" id="GO:0016020">
    <property type="term" value="C:membrane"/>
    <property type="evidence" value="ECO:0007669"/>
    <property type="project" value="TreeGrafter"/>
</dbReference>
<dbReference type="PROSITE" id="PS00455">
    <property type="entry name" value="AMP_BINDING"/>
    <property type="match status" value="1"/>
</dbReference>
<protein>
    <recommendedName>
        <fullName evidence="5">Acyl-CoA synthetase</fullName>
    </recommendedName>
</protein>
<gene>
    <name evidence="7" type="ORF">FHX74_003747</name>
</gene>
<keyword evidence="3" id="KW-0276">Fatty acid metabolism</keyword>
<dbReference type="InterPro" id="IPR042099">
    <property type="entry name" value="ANL_N_sf"/>
</dbReference>
<feature type="domain" description="AMP-dependent synthetase/ligase" evidence="6">
    <location>
        <begin position="19"/>
        <end position="435"/>
    </location>
</feature>
<evidence type="ECO:0000313" key="8">
    <source>
        <dbReference type="Proteomes" id="UP000523079"/>
    </source>
</evidence>
<keyword evidence="4" id="KW-0443">Lipid metabolism</keyword>
<keyword evidence="8" id="KW-1185">Reference proteome</keyword>
<dbReference type="SUPFAM" id="SSF56801">
    <property type="entry name" value="Acetyl-CoA synthetase-like"/>
    <property type="match status" value="1"/>
</dbReference>
<dbReference type="InterPro" id="IPR000873">
    <property type="entry name" value="AMP-dep_synth/lig_dom"/>
</dbReference>
<dbReference type="Gene3D" id="3.40.50.12780">
    <property type="entry name" value="N-terminal domain of ligase-like"/>
    <property type="match status" value="1"/>
</dbReference>
<reference evidence="7 8" key="1">
    <citation type="submission" date="2020-07" db="EMBL/GenBank/DDBJ databases">
        <title>Sequencing the genomes of 1000 actinobacteria strains.</title>
        <authorList>
            <person name="Klenk H.-P."/>
        </authorList>
    </citation>
    <scope>NUCLEOTIDE SEQUENCE [LARGE SCALE GENOMIC DNA]</scope>
    <source>
        <strain evidence="7 8">DSM 100723</strain>
    </source>
</reference>
<dbReference type="PANTHER" id="PTHR43272:SF32">
    <property type="entry name" value="AMP-DEPENDENT SYNTHETASE_LIGASE DOMAIN-CONTAINING PROTEIN"/>
    <property type="match status" value="1"/>
</dbReference>
<dbReference type="Proteomes" id="UP000523079">
    <property type="component" value="Unassembled WGS sequence"/>
</dbReference>
<dbReference type="CDD" id="cd05907">
    <property type="entry name" value="VL_LC_FACS_like"/>
    <property type="match status" value="1"/>
</dbReference>
<dbReference type="PANTHER" id="PTHR43272">
    <property type="entry name" value="LONG-CHAIN-FATTY-ACID--COA LIGASE"/>
    <property type="match status" value="1"/>
</dbReference>
<dbReference type="InterPro" id="IPR020845">
    <property type="entry name" value="AMP-binding_CS"/>
</dbReference>
<proteinExistence type="inferred from homology"/>
<dbReference type="Pfam" id="PF00501">
    <property type="entry name" value="AMP-binding"/>
    <property type="match status" value="1"/>
</dbReference>
<dbReference type="AlphaFoldDB" id="A0A7W3IVM8"/>
<evidence type="ECO:0000256" key="1">
    <source>
        <dbReference type="ARBA" id="ARBA00006432"/>
    </source>
</evidence>
<keyword evidence="2 7" id="KW-0436">Ligase</keyword>
<evidence type="ECO:0000256" key="4">
    <source>
        <dbReference type="ARBA" id="ARBA00023098"/>
    </source>
</evidence>
<evidence type="ECO:0000259" key="6">
    <source>
        <dbReference type="Pfam" id="PF00501"/>
    </source>
</evidence>
<dbReference type="GO" id="GO:0004467">
    <property type="term" value="F:long-chain fatty acid-CoA ligase activity"/>
    <property type="evidence" value="ECO:0007669"/>
    <property type="project" value="TreeGrafter"/>
</dbReference>
<sequence length="609" mass="66540">MDKAAERIAARPSSVGEMFASQVERSGPREAFRYRDGDRWVSLSWSETRDRVYAIAGGLLALGLEREDRVAIASGTRIEWVLADLAIMCAGAATTTVYPNTQHADVAYILRDSRSRVIITEDADQTAKVLRHLDELDGILAVVQIDGTPPAGADGQQAPVISWAELADRGRRHLEEHPEAVADRIAGVRSDTLSTLIYTSGTTGKPKGVRLLHDSWSYEAAAIDEMNILSAEDVQYLWLPLSHVFGKLLIAIQLRIGFSTAVDGNIDQIVDNLAVVKPTFMAGAPRIFEKVKARVTLQASKGVRGRIFGWAFGVGARSVPIRREGRPLTGALAAQYALADRLVFSKIKERMGGRIRFFVSGSAALSREVQEWFYAAGLTVIEGYGLTETSAATFVNDPYRPRFGTVGPPVPGTEVKIGPDGEIWVRGPGVMDGYHELPEATAETLVDGWFATGDVGELDADHYLTITDRKKDLIKTSGGKYVAPQKVEGAFKAVCPYVSNVIVHGEGRKYVTALITLDPEAIVEWGEQNGLGGRSAEDLARTEQVHALIDGYVNQANGQLERWETIKRFAILPQDLTVEEGEVTPSMKVKRKSVESKYADVLDGLYDKD</sequence>
<comment type="caution">
    <text evidence="7">The sequence shown here is derived from an EMBL/GenBank/DDBJ whole genome shotgun (WGS) entry which is preliminary data.</text>
</comment>
<dbReference type="RefSeq" id="WP_328823923.1">
    <property type="nucleotide sequence ID" value="NZ_JACGWT010000006.1"/>
</dbReference>
<dbReference type="Pfam" id="PF23562">
    <property type="entry name" value="AMP-binding_C_3"/>
    <property type="match status" value="1"/>
</dbReference>
<evidence type="ECO:0000256" key="5">
    <source>
        <dbReference type="ARBA" id="ARBA00032875"/>
    </source>
</evidence>
<organism evidence="7 8">
    <name type="scientific">Microlunatus kandeliicorticis</name>
    <dbReference type="NCBI Taxonomy" id="1759536"/>
    <lineage>
        <taxon>Bacteria</taxon>
        <taxon>Bacillati</taxon>
        <taxon>Actinomycetota</taxon>
        <taxon>Actinomycetes</taxon>
        <taxon>Propionibacteriales</taxon>
        <taxon>Propionibacteriaceae</taxon>
        <taxon>Microlunatus</taxon>
    </lineage>
</organism>